<feature type="binding site" evidence="5">
    <location>
        <position position="94"/>
    </location>
    <ligand>
        <name>Mg(2+)</name>
        <dbReference type="ChEBI" id="CHEBI:18420"/>
        <label>1</label>
        <note>catalytic</note>
    </ligand>
</feature>
<dbReference type="CDD" id="cd01639">
    <property type="entry name" value="IMPase"/>
    <property type="match status" value="1"/>
</dbReference>
<dbReference type="GeneID" id="89499716"/>
<evidence type="ECO:0000256" key="1">
    <source>
        <dbReference type="ARBA" id="ARBA00001033"/>
    </source>
</evidence>
<dbReference type="RefSeq" id="WP_003390450.1">
    <property type="nucleotide sequence ID" value="NZ_APBN01000011.1"/>
</dbReference>
<comment type="cofactor">
    <cofactor evidence="2 5 6">
        <name>Mg(2+)</name>
        <dbReference type="ChEBI" id="CHEBI:18420"/>
    </cofactor>
</comment>
<dbReference type="PANTHER" id="PTHR20854">
    <property type="entry name" value="INOSITOL MONOPHOSPHATASE"/>
    <property type="match status" value="1"/>
</dbReference>
<keyword evidence="4 5" id="KW-0460">Magnesium</keyword>
<evidence type="ECO:0000256" key="6">
    <source>
        <dbReference type="RuleBase" id="RU364068"/>
    </source>
</evidence>
<keyword evidence="3 5" id="KW-0479">Metal-binding</keyword>
<dbReference type="PANTHER" id="PTHR20854:SF4">
    <property type="entry name" value="INOSITOL-1-MONOPHOSPHATASE-RELATED"/>
    <property type="match status" value="1"/>
</dbReference>
<dbReference type="GO" id="GO:0046854">
    <property type="term" value="P:phosphatidylinositol phosphate biosynthetic process"/>
    <property type="evidence" value="ECO:0007669"/>
    <property type="project" value="InterPro"/>
</dbReference>
<dbReference type="AlphaFoldDB" id="M8DBY9"/>
<reference evidence="7 8" key="1">
    <citation type="submission" date="2013-03" db="EMBL/GenBank/DDBJ databases">
        <title>Assembly of a new bacterial strain Brevibacillus borstelensis AK1.</title>
        <authorList>
            <person name="Rajan I."/>
            <person name="PoliReddy D."/>
            <person name="Sugumar T."/>
            <person name="Rathinam K."/>
            <person name="Alqarawi S."/>
            <person name="Khalil A.B."/>
            <person name="Sivakumar N."/>
        </authorList>
    </citation>
    <scope>NUCLEOTIDE SEQUENCE [LARGE SCALE GENOMIC DNA]</scope>
    <source>
        <strain evidence="7 8">AK1</strain>
    </source>
</reference>
<evidence type="ECO:0000313" key="8">
    <source>
        <dbReference type="Proteomes" id="UP000012081"/>
    </source>
</evidence>
<dbReference type="GO" id="GO:0007165">
    <property type="term" value="P:signal transduction"/>
    <property type="evidence" value="ECO:0007669"/>
    <property type="project" value="TreeGrafter"/>
</dbReference>
<dbReference type="InterPro" id="IPR020550">
    <property type="entry name" value="Inositol_monophosphatase_CS"/>
</dbReference>
<feature type="binding site" evidence="5">
    <location>
        <position position="95"/>
    </location>
    <ligand>
        <name>Mg(2+)</name>
        <dbReference type="ChEBI" id="CHEBI:18420"/>
        <label>1</label>
        <note>catalytic</note>
    </ligand>
</feature>
<comment type="caution">
    <text evidence="7">The sequence shown here is derived from an EMBL/GenBank/DDBJ whole genome shotgun (WGS) entry which is preliminary data.</text>
</comment>
<keyword evidence="8" id="KW-1185">Reference proteome</keyword>
<comment type="catalytic activity">
    <reaction evidence="1 6">
        <text>a myo-inositol phosphate + H2O = myo-inositol + phosphate</text>
        <dbReference type="Rhea" id="RHEA:24056"/>
        <dbReference type="ChEBI" id="CHEBI:15377"/>
        <dbReference type="ChEBI" id="CHEBI:17268"/>
        <dbReference type="ChEBI" id="CHEBI:43474"/>
        <dbReference type="ChEBI" id="CHEBI:84139"/>
        <dbReference type="EC" id="3.1.3.25"/>
    </reaction>
</comment>
<feature type="binding site" evidence="5">
    <location>
        <position position="219"/>
    </location>
    <ligand>
        <name>Mg(2+)</name>
        <dbReference type="ChEBI" id="CHEBI:18420"/>
        <label>1</label>
        <note>catalytic</note>
    </ligand>
</feature>
<evidence type="ECO:0000256" key="3">
    <source>
        <dbReference type="ARBA" id="ARBA00022723"/>
    </source>
</evidence>
<feature type="binding site" evidence="5">
    <location>
        <position position="65"/>
    </location>
    <ligand>
        <name>Mg(2+)</name>
        <dbReference type="ChEBI" id="CHEBI:18420"/>
        <label>1</label>
        <note>catalytic</note>
    </ligand>
</feature>
<feature type="binding site" evidence="5">
    <location>
        <position position="92"/>
    </location>
    <ligand>
        <name>Mg(2+)</name>
        <dbReference type="ChEBI" id="CHEBI:18420"/>
        <label>1</label>
        <note>catalytic</note>
    </ligand>
</feature>
<dbReference type="Pfam" id="PF00459">
    <property type="entry name" value="Inositol_P"/>
    <property type="match status" value="1"/>
</dbReference>
<keyword evidence="6" id="KW-0378">Hydrolase</keyword>
<dbReference type="Gene3D" id="3.30.540.10">
    <property type="entry name" value="Fructose-1,6-Bisphosphatase, subunit A, domain 1"/>
    <property type="match status" value="1"/>
</dbReference>
<evidence type="ECO:0000313" key="7">
    <source>
        <dbReference type="EMBL" id="EMT50923.1"/>
    </source>
</evidence>
<accession>M8DBY9</accession>
<dbReference type="EC" id="3.1.3.25" evidence="6"/>
<name>M8DBY9_9BACL</name>
<protein>
    <recommendedName>
        <fullName evidence="6">Inositol-1-monophosphatase</fullName>
        <ecNumber evidence="6">3.1.3.25</ecNumber>
    </recommendedName>
</protein>
<organism evidence="7 8">
    <name type="scientific">Brevibacillus borstelensis AK1</name>
    <dbReference type="NCBI Taxonomy" id="1300222"/>
    <lineage>
        <taxon>Bacteria</taxon>
        <taxon>Bacillati</taxon>
        <taxon>Bacillota</taxon>
        <taxon>Bacilli</taxon>
        <taxon>Bacillales</taxon>
        <taxon>Paenibacillaceae</taxon>
        <taxon>Brevibacillus</taxon>
    </lineage>
</organism>
<dbReference type="SUPFAM" id="SSF56655">
    <property type="entry name" value="Carbohydrate phosphatase"/>
    <property type="match status" value="1"/>
</dbReference>
<gene>
    <name evidence="7" type="ORF">I532_19996</name>
</gene>
<dbReference type="FunFam" id="3.30.540.10:FF:000004">
    <property type="entry name" value="Inositol-1-monophosphatase"/>
    <property type="match status" value="1"/>
</dbReference>
<dbReference type="Proteomes" id="UP000012081">
    <property type="component" value="Unassembled WGS sequence"/>
</dbReference>
<dbReference type="PATRIC" id="fig|1300222.3.peg.4202"/>
<dbReference type="GO" id="GO:0006020">
    <property type="term" value="P:inositol metabolic process"/>
    <property type="evidence" value="ECO:0007669"/>
    <property type="project" value="TreeGrafter"/>
</dbReference>
<dbReference type="Gene3D" id="3.40.190.80">
    <property type="match status" value="1"/>
</dbReference>
<proteinExistence type="inferred from homology"/>
<dbReference type="GO" id="GO:0046872">
    <property type="term" value="F:metal ion binding"/>
    <property type="evidence" value="ECO:0007669"/>
    <property type="project" value="UniProtKB-KW"/>
</dbReference>
<dbReference type="EMBL" id="APBN01000011">
    <property type="protein sequence ID" value="EMT50923.1"/>
    <property type="molecule type" value="Genomic_DNA"/>
</dbReference>
<dbReference type="STRING" id="1300222.I532_19996"/>
<dbReference type="PROSITE" id="PS00630">
    <property type="entry name" value="IMP_2"/>
    <property type="match status" value="1"/>
</dbReference>
<evidence type="ECO:0000256" key="5">
    <source>
        <dbReference type="PIRSR" id="PIRSR600760-2"/>
    </source>
</evidence>
<sequence>MSYVELAKQVAKEAGTMIKNRRESRFTIEEKGNAFDVVTELDKASESLIRKRILEAYPDHAFLGEEESFANHHSFVKSLAKADETPFLWIVDPIDGTSNYVQRIPGFTVSIALTSKGEVIVGVVYDPSQDELFWAEKGKGAFVNGKELKVAGTEDVARSVIATGFPSTPLMREAVLKGIGELGPRCQTMRVLGSAALHLAYVAAGRLTAFWEYGLNAWDVAAGTLLITEAGGQVTDMAGNSYKVSTPHVVGSNGQIHRELLTHLHPIRLDV</sequence>
<evidence type="ECO:0000256" key="4">
    <source>
        <dbReference type="ARBA" id="ARBA00022842"/>
    </source>
</evidence>
<comment type="similarity">
    <text evidence="6">Belongs to the inositol monophosphatase superfamily.</text>
</comment>
<dbReference type="PRINTS" id="PR00377">
    <property type="entry name" value="IMPHPHTASES"/>
</dbReference>
<dbReference type="InterPro" id="IPR000760">
    <property type="entry name" value="Inositol_monophosphatase-like"/>
</dbReference>
<dbReference type="InterPro" id="IPR033942">
    <property type="entry name" value="IMPase"/>
</dbReference>
<dbReference type="OrthoDB" id="9772456at2"/>
<dbReference type="GO" id="GO:0008934">
    <property type="term" value="F:inositol monophosphate 1-phosphatase activity"/>
    <property type="evidence" value="ECO:0007669"/>
    <property type="project" value="InterPro"/>
</dbReference>
<evidence type="ECO:0000256" key="2">
    <source>
        <dbReference type="ARBA" id="ARBA00001946"/>
    </source>
</evidence>